<accession>A0A3N1PKB8</accession>
<dbReference type="AlphaFoldDB" id="A0A3N1PKB8"/>
<sequence>MQGGQIRSFTFDFGGIVYFDDGEMLACGKGCCNDNFAFCSFDPGP</sequence>
<gene>
    <name evidence="1" type="ORF">EDC28_104284</name>
</gene>
<proteinExistence type="predicted"/>
<evidence type="ECO:0000313" key="2">
    <source>
        <dbReference type="Proteomes" id="UP000268033"/>
    </source>
</evidence>
<protein>
    <submittedName>
        <fullName evidence="1">Uncharacterized protein</fullName>
    </submittedName>
</protein>
<name>A0A3N1PKB8_9GAMM</name>
<reference evidence="1 2" key="1">
    <citation type="submission" date="2018-11" db="EMBL/GenBank/DDBJ databases">
        <title>Genomic Encyclopedia of Type Strains, Phase IV (KMG-IV): sequencing the most valuable type-strain genomes for metagenomic binning, comparative biology and taxonomic classification.</title>
        <authorList>
            <person name="Goeker M."/>
        </authorList>
    </citation>
    <scope>NUCLEOTIDE SEQUENCE [LARGE SCALE GENOMIC DNA]</scope>
    <source>
        <strain evidence="1 2">DSM 21945</strain>
    </source>
</reference>
<dbReference type="Proteomes" id="UP000268033">
    <property type="component" value="Unassembled WGS sequence"/>
</dbReference>
<keyword evidence="2" id="KW-1185">Reference proteome</keyword>
<organism evidence="1 2">
    <name type="scientific">Gallaecimonas pentaromativorans</name>
    <dbReference type="NCBI Taxonomy" id="584787"/>
    <lineage>
        <taxon>Bacteria</taxon>
        <taxon>Pseudomonadati</taxon>
        <taxon>Pseudomonadota</taxon>
        <taxon>Gammaproteobacteria</taxon>
        <taxon>Enterobacterales</taxon>
        <taxon>Gallaecimonadaceae</taxon>
        <taxon>Gallaecimonas</taxon>
    </lineage>
</organism>
<comment type="caution">
    <text evidence="1">The sequence shown here is derived from an EMBL/GenBank/DDBJ whole genome shotgun (WGS) entry which is preliminary data.</text>
</comment>
<evidence type="ECO:0000313" key="1">
    <source>
        <dbReference type="EMBL" id="ROQ27631.1"/>
    </source>
</evidence>
<dbReference type="EMBL" id="RJUL01000004">
    <property type="protein sequence ID" value="ROQ27631.1"/>
    <property type="molecule type" value="Genomic_DNA"/>
</dbReference>